<feature type="compositionally biased region" description="Basic and acidic residues" evidence="1">
    <location>
        <begin position="216"/>
        <end position="251"/>
    </location>
</feature>
<proteinExistence type="predicted"/>
<sequence>MELSKFQRMAEPLNPVTQAQHRANHAANEPVRGSQAIGDNVDVEGIRSSNHRENYLGHSILAPVGRSERRRDQLFWARDKPSANVDEDELRQEFKEAQIRERRALNEALGRPIDEGVEELLNPKPSLPAIPSPIPSKTPKERKERRHKPHHRRHRSRSRSPRRHRHHSSSRSPPRHHRSDRERSRSREDYRHLRRHGERERERNRSRERRPHRRDRSRDKVERRRPRELSRDASPEPYRRREHDESHEREQRHPRHHGLKYSHEEDSFRGKNRDDYYPQRGNRDRAREGSYASDHHRSRPGSDSR</sequence>
<accession>A0ABQ8GKF2</accession>
<keyword evidence="4" id="KW-1185">Reference proteome</keyword>
<name>A0ABQ8GKF2_9PEZI</name>
<dbReference type="PANTHER" id="PTHR14580">
    <property type="entry name" value="MULTIPLE MYELOMA TUMOR-ASSOCIATED PROTEIN 2 FAMILY MEMBER"/>
    <property type="match status" value="1"/>
</dbReference>
<dbReference type="PANTHER" id="PTHR14580:SF0">
    <property type="entry name" value="MULTIPLE MYELOMA TUMOR-ASSOCIATED PROTEIN 2"/>
    <property type="match status" value="1"/>
</dbReference>
<evidence type="ECO:0000259" key="2">
    <source>
        <dbReference type="Pfam" id="PF10159"/>
    </source>
</evidence>
<feature type="compositionally biased region" description="Basic and acidic residues" evidence="1">
    <location>
        <begin position="179"/>
        <end position="205"/>
    </location>
</feature>
<organism evidence="3 4">
    <name type="scientific">Macrophomina phaseolina</name>
    <dbReference type="NCBI Taxonomy" id="35725"/>
    <lineage>
        <taxon>Eukaryota</taxon>
        <taxon>Fungi</taxon>
        <taxon>Dikarya</taxon>
        <taxon>Ascomycota</taxon>
        <taxon>Pezizomycotina</taxon>
        <taxon>Dothideomycetes</taxon>
        <taxon>Dothideomycetes incertae sedis</taxon>
        <taxon>Botryosphaeriales</taxon>
        <taxon>Botryosphaeriaceae</taxon>
        <taxon>Macrophomina</taxon>
    </lineage>
</organism>
<feature type="compositionally biased region" description="Basic residues" evidence="1">
    <location>
        <begin position="143"/>
        <end position="178"/>
    </location>
</feature>
<reference evidence="3 4" key="1">
    <citation type="journal article" date="2021" name="Nat. Commun.">
        <title>Genetic determinants of endophytism in the Arabidopsis root mycobiome.</title>
        <authorList>
            <person name="Mesny F."/>
            <person name="Miyauchi S."/>
            <person name="Thiergart T."/>
            <person name="Pickel B."/>
            <person name="Atanasova L."/>
            <person name="Karlsson M."/>
            <person name="Huettel B."/>
            <person name="Barry K.W."/>
            <person name="Haridas S."/>
            <person name="Chen C."/>
            <person name="Bauer D."/>
            <person name="Andreopoulos W."/>
            <person name="Pangilinan J."/>
            <person name="LaButti K."/>
            <person name="Riley R."/>
            <person name="Lipzen A."/>
            <person name="Clum A."/>
            <person name="Drula E."/>
            <person name="Henrissat B."/>
            <person name="Kohler A."/>
            <person name="Grigoriev I.V."/>
            <person name="Martin F.M."/>
            <person name="Hacquard S."/>
        </authorList>
    </citation>
    <scope>NUCLEOTIDE SEQUENCE [LARGE SCALE GENOMIC DNA]</scope>
    <source>
        <strain evidence="3 4">MPI-SDFR-AT-0080</strain>
    </source>
</reference>
<comment type="caution">
    <text evidence="3">The sequence shown here is derived from an EMBL/GenBank/DDBJ whole genome shotgun (WGS) entry which is preliminary data.</text>
</comment>
<feature type="region of interest" description="Disordered" evidence="1">
    <location>
        <begin position="107"/>
        <end position="305"/>
    </location>
</feature>
<evidence type="ECO:0000256" key="1">
    <source>
        <dbReference type="SAM" id="MobiDB-lite"/>
    </source>
</evidence>
<dbReference type="EMBL" id="JAGTJR010000006">
    <property type="protein sequence ID" value="KAH7058895.1"/>
    <property type="molecule type" value="Genomic_DNA"/>
</dbReference>
<evidence type="ECO:0000313" key="3">
    <source>
        <dbReference type="EMBL" id="KAH7058895.1"/>
    </source>
</evidence>
<gene>
    <name evidence="3" type="ORF">B0J12DRAFT_651865</name>
</gene>
<dbReference type="InterPro" id="IPR039207">
    <property type="entry name" value="MMTAG2-like"/>
</dbReference>
<evidence type="ECO:0000313" key="4">
    <source>
        <dbReference type="Proteomes" id="UP000774617"/>
    </source>
</evidence>
<protein>
    <recommendedName>
        <fullName evidence="2">Multiple myeloma tumor-associated protein 2-like N-terminal domain-containing protein</fullName>
    </recommendedName>
</protein>
<dbReference type="Proteomes" id="UP000774617">
    <property type="component" value="Unassembled WGS sequence"/>
</dbReference>
<dbReference type="InterPro" id="IPR019315">
    <property type="entry name" value="MMTA2_N"/>
</dbReference>
<feature type="domain" description="Multiple myeloma tumor-associated protein 2-like N-terminal" evidence="2">
    <location>
        <begin position="32"/>
        <end position="110"/>
    </location>
</feature>
<feature type="compositionally biased region" description="Basic residues" evidence="1">
    <location>
        <begin position="206"/>
        <end position="215"/>
    </location>
</feature>
<feature type="compositionally biased region" description="Basic and acidic residues" evidence="1">
    <location>
        <begin position="261"/>
        <end position="288"/>
    </location>
</feature>
<feature type="compositionally biased region" description="Pro residues" evidence="1">
    <location>
        <begin position="125"/>
        <end position="136"/>
    </location>
</feature>
<dbReference type="Pfam" id="PF10159">
    <property type="entry name" value="MMtag"/>
    <property type="match status" value="1"/>
</dbReference>
<feature type="region of interest" description="Disordered" evidence="1">
    <location>
        <begin position="1"/>
        <end position="38"/>
    </location>
</feature>